<gene>
    <name evidence="2" type="ORF">LX99_01288</name>
</gene>
<proteinExistence type="predicted"/>
<evidence type="ECO:0000313" key="2">
    <source>
        <dbReference type="EMBL" id="PWK78835.1"/>
    </source>
</evidence>
<keyword evidence="3" id="KW-1185">Reference proteome</keyword>
<protein>
    <recommendedName>
        <fullName evidence="4">ABC-2 family transporter</fullName>
    </recommendedName>
</protein>
<dbReference type="Proteomes" id="UP000245678">
    <property type="component" value="Unassembled WGS sequence"/>
</dbReference>
<reference evidence="2 3" key="1">
    <citation type="submission" date="2018-05" db="EMBL/GenBank/DDBJ databases">
        <title>Genomic Encyclopedia of Archaeal and Bacterial Type Strains, Phase II (KMG-II): from individual species to whole genera.</title>
        <authorList>
            <person name="Goeker M."/>
        </authorList>
    </citation>
    <scope>NUCLEOTIDE SEQUENCE [LARGE SCALE GENOMIC DNA]</scope>
    <source>
        <strain evidence="2 3">DSM 19975</strain>
    </source>
</reference>
<organism evidence="2 3">
    <name type="scientific">Mucilaginibacter oryzae</name>
    <dbReference type="NCBI Taxonomy" id="468058"/>
    <lineage>
        <taxon>Bacteria</taxon>
        <taxon>Pseudomonadati</taxon>
        <taxon>Bacteroidota</taxon>
        <taxon>Sphingobacteriia</taxon>
        <taxon>Sphingobacteriales</taxon>
        <taxon>Sphingobacteriaceae</taxon>
        <taxon>Mucilaginibacter</taxon>
    </lineage>
</organism>
<keyword evidence="1" id="KW-0472">Membrane</keyword>
<comment type="caution">
    <text evidence="2">The sequence shown here is derived from an EMBL/GenBank/DDBJ whole genome shotgun (WGS) entry which is preliminary data.</text>
</comment>
<evidence type="ECO:0008006" key="4">
    <source>
        <dbReference type="Google" id="ProtNLM"/>
    </source>
</evidence>
<keyword evidence="1" id="KW-1133">Transmembrane helix</keyword>
<evidence type="ECO:0000313" key="3">
    <source>
        <dbReference type="Proteomes" id="UP000245678"/>
    </source>
</evidence>
<accession>A0A316HKP9</accession>
<name>A0A316HKP9_9SPHI</name>
<dbReference type="AlphaFoldDB" id="A0A316HKP9"/>
<feature type="transmembrane region" description="Helical" evidence="1">
    <location>
        <begin position="273"/>
        <end position="293"/>
    </location>
</feature>
<sequence length="298" mass="33552">MQFSIQRLWLLVRKQWGENKQLYALGLLAYAGIIAAIIIYNLTEFEGLNERVQGNIIFMGLIGGGFAFTTTILGPLNQKLTGISTLMLPASALEKLAMAAIYSMIIFPVCFIAVVYPLLALGVYIDHHLIGRPNSLYLVKGDQNALYFLLTFLLVQSMALFSTVLFKRYVLVKGVILVMVIFFGVLVSNSFLVKQIIKINPGKPINSTVTEIYYDVKENVVERRVNKDLIWPKIRAGMPFSTLEINNWVINKNINGVDYTAYAAVIINPYSNVFVLLFIMSIPFFGLISCFKLKEKQL</sequence>
<keyword evidence="1" id="KW-0812">Transmembrane</keyword>
<feature type="transmembrane region" description="Helical" evidence="1">
    <location>
        <begin position="175"/>
        <end position="197"/>
    </location>
</feature>
<evidence type="ECO:0000256" key="1">
    <source>
        <dbReference type="SAM" id="Phobius"/>
    </source>
</evidence>
<feature type="transmembrane region" description="Helical" evidence="1">
    <location>
        <begin position="145"/>
        <end position="166"/>
    </location>
</feature>
<dbReference type="EMBL" id="QGHA01000002">
    <property type="protein sequence ID" value="PWK78835.1"/>
    <property type="molecule type" value="Genomic_DNA"/>
</dbReference>
<feature type="transmembrane region" description="Helical" evidence="1">
    <location>
        <begin position="55"/>
        <end position="76"/>
    </location>
</feature>
<feature type="transmembrane region" description="Helical" evidence="1">
    <location>
        <begin position="21"/>
        <end position="43"/>
    </location>
</feature>
<feature type="transmembrane region" description="Helical" evidence="1">
    <location>
        <begin position="96"/>
        <end position="125"/>
    </location>
</feature>